<proteinExistence type="predicted"/>
<dbReference type="Proteomes" id="UP000543224">
    <property type="component" value="Unassembled WGS sequence"/>
</dbReference>
<gene>
    <name evidence="1" type="ORF">HKBW3S25_01752</name>
</gene>
<accession>A0A6V8P524</accession>
<name>A0A6V8P524_9ACTN</name>
<protein>
    <submittedName>
        <fullName evidence="1">Uncharacterized protein</fullName>
    </submittedName>
</protein>
<organism evidence="1 2">
    <name type="scientific">Candidatus Hakubella thermalkaliphila</name>
    <dbReference type="NCBI Taxonomy" id="2754717"/>
    <lineage>
        <taxon>Bacteria</taxon>
        <taxon>Bacillati</taxon>
        <taxon>Actinomycetota</taxon>
        <taxon>Actinomycetota incertae sedis</taxon>
        <taxon>Candidatus Hakubellales</taxon>
        <taxon>Candidatus Hakubellaceae</taxon>
        <taxon>Candidatus Hakubella</taxon>
    </lineage>
</organism>
<evidence type="ECO:0000313" key="1">
    <source>
        <dbReference type="EMBL" id="GFP26261.1"/>
    </source>
</evidence>
<sequence length="121" mass="13655">LKSLNPIGHFCAAQLPHQDVLDLPPTLPALFPQQPQTHPVLSGEYRQSLPESSRRKWCCRRKGVLHYGGRSEDFPKSSWSSPIFVSETVLEAASIVIQSLEEEVQKFRDFLNSVEPEAVNK</sequence>
<feature type="non-terminal residue" evidence="1">
    <location>
        <position position="1"/>
    </location>
</feature>
<reference evidence="1 2" key="1">
    <citation type="journal article" date="2020" name="Front. Microbiol.">
        <title>Single-cell genomics of novel Actinobacteria with the Wood-Ljungdahl pathway discovered in a serpentinizing system.</title>
        <authorList>
            <person name="Merino N."/>
            <person name="Kawai M."/>
            <person name="Boyd E.S."/>
            <person name="Colman D.R."/>
            <person name="McGlynn S.E."/>
            <person name="Nealson K.H."/>
            <person name="Kurokawa K."/>
            <person name="Hongoh Y."/>
        </authorList>
    </citation>
    <scope>NUCLEOTIDE SEQUENCE [LARGE SCALE GENOMIC DNA]</scope>
    <source>
        <strain evidence="1 2">S25</strain>
    </source>
</reference>
<evidence type="ECO:0000313" key="2">
    <source>
        <dbReference type="Proteomes" id="UP000543224"/>
    </source>
</evidence>
<dbReference type="EMBL" id="BLRX01000477">
    <property type="protein sequence ID" value="GFP26261.1"/>
    <property type="molecule type" value="Genomic_DNA"/>
</dbReference>
<dbReference type="AlphaFoldDB" id="A0A6V8P524"/>
<comment type="caution">
    <text evidence="1">The sequence shown here is derived from an EMBL/GenBank/DDBJ whole genome shotgun (WGS) entry which is preliminary data.</text>
</comment>